<reference evidence="4 5" key="1">
    <citation type="submission" date="2023-05" db="EMBL/GenBank/DDBJ databases">
        <title>Lithophilousrod everest ZFBP1038 complete genpme.</title>
        <authorList>
            <person name="Tian M."/>
        </authorList>
    </citation>
    <scope>NUCLEOTIDE SEQUENCE [LARGE SCALE GENOMIC DNA]</scope>
    <source>
        <strain evidence="4 5">ZFBP1038</strain>
    </source>
</reference>
<gene>
    <name evidence="4" type="ORF">LWF01_05350</name>
</gene>
<accession>A0ABY8QXU6</accession>
<evidence type="ECO:0000256" key="1">
    <source>
        <dbReference type="ARBA" id="ARBA00022679"/>
    </source>
</evidence>
<sequence length="241" mass="25837">MFRPAAAEELARAGAPHRWRLVGRILMSPWRRKVHLAEKLPAAGGVIVVANHLTYLDGPLVYRISPRPMHLLVRHDIFKGIVGWALKSSGQIPIDRASNDRNALGTALRVLRRGDVLGIFPEGTRGEGSASSVRSGAAWLALQAEVPIVPVAVLGTRRGGEPSRFLPPPGRKIDIVFGDPVYLEKPAGQSGRAARLAASKQLQAILANHVRQSLQLTGQTLPSVAQADMVASSTPNGDANF</sequence>
<dbReference type="CDD" id="cd07989">
    <property type="entry name" value="LPLAT_AGPAT-like"/>
    <property type="match status" value="1"/>
</dbReference>
<dbReference type="PANTHER" id="PTHR10434">
    <property type="entry name" value="1-ACYL-SN-GLYCEROL-3-PHOSPHATE ACYLTRANSFERASE"/>
    <property type="match status" value="1"/>
</dbReference>
<evidence type="ECO:0000256" key="2">
    <source>
        <dbReference type="ARBA" id="ARBA00023315"/>
    </source>
</evidence>
<keyword evidence="5" id="KW-1185">Reference proteome</keyword>
<dbReference type="SUPFAM" id="SSF69593">
    <property type="entry name" value="Glycerol-3-phosphate (1)-acyltransferase"/>
    <property type="match status" value="1"/>
</dbReference>
<proteinExistence type="predicted"/>
<protein>
    <submittedName>
        <fullName evidence="4">Lysophospholipid acyltransferase family protein</fullName>
    </submittedName>
</protein>
<dbReference type="RefSeq" id="WP_349640010.1">
    <property type="nucleotide sequence ID" value="NZ_CP090958.1"/>
</dbReference>
<dbReference type="PANTHER" id="PTHR10434:SF11">
    <property type="entry name" value="1-ACYL-SN-GLYCEROL-3-PHOSPHATE ACYLTRANSFERASE"/>
    <property type="match status" value="1"/>
</dbReference>
<dbReference type="Proteomes" id="UP001209083">
    <property type="component" value="Chromosome"/>
</dbReference>
<dbReference type="SMART" id="SM00563">
    <property type="entry name" value="PlsC"/>
    <property type="match status" value="1"/>
</dbReference>
<keyword evidence="2 4" id="KW-0012">Acyltransferase</keyword>
<evidence type="ECO:0000313" key="5">
    <source>
        <dbReference type="Proteomes" id="UP001209083"/>
    </source>
</evidence>
<dbReference type="EMBL" id="CP090958">
    <property type="protein sequence ID" value="WGW13195.1"/>
    <property type="molecule type" value="Genomic_DNA"/>
</dbReference>
<feature type="domain" description="Phospholipid/glycerol acyltransferase" evidence="3">
    <location>
        <begin position="46"/>
        <end position="156"/>
    </location>
</feature>
<name>A0ABY8QXU6_9MICO</name>
<keyword evidence="1" id="KW-0808">Transferase</keyword>
<evidence type="ECO:0000259" key="3">
    <source>
        <dbReference type="SMART" id="SM00563"/>
    </source>
</evidence>
<dbReference type="Pfam" id="PF01553">
    <property type="entry name" value="Acyltransferase"/>
    <property type="match status" value="1"/>
</dbReference>
<dbReference type="GO" id="GO:0016746">
    <property type="term" value="F:acyltransferase activity"/>
    <property type="evidence" value="ECO:0007669"/>
    <property type="project" value="UniProtKB-KW"/>
</dbReference>
<evidence type="ECO:0000313" key="4">
    <source>
        <dbReference type="EMBL" id="WGW13195.1"/>
    </source>
</evidence>
<organism evidence="4 5">
    <name type="scientific">Saxibacter everestensis</name>
    <dbReference type="NCBI Taxonomy" id="2909229"/>
    <lineage>
        <taxon>Bacteria</taxon>
        <taxon>Bacillati</taxon>
        <taxon>Actinomycetota</taxon>
        <taxon>Actinomycetes</taxon>
        <taxon>Micrococcales</taxon>
        <taxon>Brevibacteriaceae</taxon>
        <taxon>Saxibacter</taxon>
    </lineage>
</organism>
<dbReference type="InterPro" id="IPR002123">
    <property type="entry name" value="Plipid/glycerol_acylTrfase"/>
</dbReference>